<dbReference type="InParanoid" id="A0A7M7J7N9"/>
<dbReference type="GeneID" id="111244820"/>
<dbReference type="OrthoDB" id="10031901at2759"/>
<sequence length="1507" mass="166251">MVCGGGAGLDGGGRGSGGFLLKFRPPLTLSQRILKSVKGDGVPLNGTTFLSAALILLPDFNSFLTERMLPATSTVTLMSSMICGNVHYCNSLDVAKVESEVLVTMLNHSNSWGLKVDTDSSKVFKKDYCKDKLLQQHEQEDQINGHLQSDPQYYCFPVNTTQQVEETAVEDPPALFEAANGFFENRNHSMISIAIPKVEETSPRGYVVSSTSASDLAPKLARHLESLSEAKLNATITPVATTVSLNDVKAGETVLHTVNSNVRKFIFHCGEGECGFSSGHRDRFVIHLRCLHHLRVDEKVLDFNNWAAFIAWKEYLEKETYASFVKPHPSYRVQYYQHQNLESQFFHCAWLERSKQLHDSSNLIKSFRWRPCISHLIARRSVHKGRVSVYCVLSHYGHPIGPGIYPGLIDFPKVRRSRSFTGSTQQDEVKSISCSTIVKDATFSHLTAEREPSREYSIFRLNPIFNADLGEYNATSQMSSATENQVYIHTLRTPSTVQKQRYRPEAASGPCVFAGRAKLKETAKGLSGIRESDVEIDSDFSLEGSEGEENWDSVERFKTVLRVIRREGRIVHERMRVYVSKVSDDDSFLSHSRPSPKSSARRSYFTCIDCSMAGTHLATTNRAEFIKHLIRTHSTRPEENIYVFQNLDKFIAFKLLMESKYRCTFVLHRKRCNELVFECSRSGRYRGENATCGSWTKATAQNRKGQTQEPRSRCTARMVVIKSGSGRTEAVQANVCVTHYGHKEDGDRLNLSRRLALRVAQMACNSAKSSGEIFQTLAGGADSGALTRDAVKSVIGYVRRNGRQFDYPAWQKELLDVYRTDFSNRRDYCNGAVCEMAEDRTLTNEKSIRFTRIGYNAAKKTTDWDEGFLLDGAAQISYQRVPSSDLRCYRATHMGTGSVLEGYDSILKTDEVNQLSTLPFEREKQDAFEFQSNETASTELFKSPSIADYALTAVAPTTHVSSNKSFLVDHENHPELSLLGGNDSDWEGSSEGSCETLNGVDEHDMTHEAEEEPHTVINHFDQKPVFTGPPLHMAAKSRAVRSVKGNVIVINGRGGFANRPEGCVRSVNASQTLREEHETADILQTDDRDSSDVIAHAEVTIENCRAPMEKVACEDLVGDKMTGVLIENEEVASDLLREILDEGRVVLMARQGAPHPCSNTSHSSKSVTGSNNTISNSNGTNATTNTATTTTNNNSSSNNSSGSETNRNQVSQSGQGNSNRILSGQNNAENESSAARGQGGQATATVKAKEKTVAVGKIIEARLKDTLHLSDQEQALKRSIEQAIFTNPVRYEPPRVVPAPTPAPTSFLNRKGSSSEEESSEGEQPEVEPPPPPPKPSKANTKFGKALASAQRQQQQQQQQPKGQFVSIATKNSTSVIAEKRKITPSPGHQEDGPHSKVATVIKKTEILTEAQRAHEYRDRLMGVLHTSALIKPAPVATTTSVVVKAHSSAVSGASLLASGNVSSPLNAIMIPRHDPKAPSPSGSTPHGKKKLAVQATDRNNQSNKSK</sequence>
<proteinExistence type="predicted"/>
<name>A0A7M7J7N9_VARDE</name>
<feature type="compositionally biased region" description="Polar residues" evidence="1">
    <location>
        <begin position="1157"/>
        <end position="1167"/>
    </location>
</feature>
<accession>A0A7M7J7N9</accession>
<protein>
    <recommendedName>
        <fullName evidence="2">C2H2-type domain-containing protein</fullName>
    </recommendedName>
</protein>
<dbReference type="RefSeq" id="XP_022648004.1">
    <property type="nucleotide sequence ID" value="XM_022792269.1"/>
</dbReference>
<dbReference type="SMART" id="SM00355">
    <property type="entry name" value="ZnF_C2H2"/>
    <property type="match status" value="2"/>
</dbReference>
<organism evidence="3 4">
    <name type="scientific">Varroa destructor</name>
    <name type="common">Honeybee mite</name>
    <dbReference type="NCBI Taxonomy" id="109461"/>
    <lineage>
        <taxon>Eukaryota</taxon>
        <taxon>Metazoa</taxon>
        <taxon>Ecdysozoa</taxon>
        <taxon>Arthropoda</taxon>
        <taxon>Chelicerata</taxon>
        <taxon>Arachnida</taxon>
        <taxon>Acari</taxon>
        <taxon>Parasitiformes</taxon>
        <taxon>Mesostigmata</taxon>
        <taxon>Gamasina</taxon>
        <taxon>Dermanyssoidea</taxon>
        <taxon>Varroidae</taxon>
        <taxon>Varroa</taxon>
    </lineage>
</organism>
<feature type="region of interest" description="Disordered" evidence="1">
    <location>
        <begin position="1152"/>
        <end position="1250"/>
    </location>
</feature>
<dbReference type="Proteomes" id="UP000594260">
    <property type="component" value="Unplaced"/>
</dbReference>
<reference evidence="3" key="1">
    <citation type="submission" date="2021-01" db="UniProtKB">
        <authorList>
            <consortium name="EnsemblMetazoa"/>
        </authorList>
    </citation>
    <scope>IDENTIFICATION</scope>
</reference>
<dbReference type="PANTHER" id="PTHR33936:SF24">
    <property type="entry name" value="C2H2-TYPE DOMAIN-CONTAINING PROTEIN"/>
    <property type="match status" value="1"/>
</dbReference>
<feature type="region of interest" description="Disordered" evidence="1">
    <location>
        <begin position="1468"/>
        <end position="1507"/>
    </location>
</feature>
<evidence type="ECO:0000313" key="4">
    <source>
        <dbReference type="Proteomes" id="UP000594260"/>
    </source>
</evidence>
<feature type="compositionally biased region" description="Low complexity" evidence="1">
    <location>
        <begin position="1351"/>
        <end position="1360"/>
    </location>
</feature>
<dbReference type="KEGG" id="vde:111244820"/>
<feature type="compositionally biased region" description="Pro residues" evidence="1">
    <location>
        <begin position="1327"/>
        <end position="1336"/>
    </location>
</feature>
<feature type="compositionally biased region" description="Polar residues" evidence="1">
    <location>
        <begin position="1497"/>
        <end position="1507"/>
    </location>
</feature>
<feature type="compositionally biased region" description="Acidic residues" evidence="1">
    <location>
        <begin position="1315"/>
        <end position="1326"/>
    </location>
</feature>
<evidence type="ECO:0000259" key="2">
    <source>
        <dbReference type="SMART" id="SM00355"/>
    </source>
</evidence>
<feature type="compositionally biased region" description="Low complexity" evidence="1">
    <location>
        <begin position="1168"/>
        <end position="1206"/>
    </location>
</feature>
<dbReference type="InterPro" id="IPR052797">
    <property type="entry name" value="RegFact_GeneExpr_CellDeath"/>
</dbReference>
<dbReference type="EnsemblMetazoa" id="XM_022792269">
    <property type="protein sequence ID" value="XP_022648004"/>
    <property type="gene ID" value="LOC111244820"/>
</dbReference>
<feature type="compositionally biased region" description="Polar residues" evidence="1">
    <location>
        <begin position="1207"/>
        <end position="1233"/>
    </location>
</feature>
<dbReference type="PANTHER" id="PTHR33936">
    <property type="entry name" value="PROTEIN CBG17840"/>
    <property type="match status" value="1"/>
</dbReference>
<evidence type="ECO:0000256" key="1">
    <source>
        <dbReference type="SAM" id="MobiDB-lite"/>
    </source>
</evidence>
<feature type="domain" description="C2H2-type" evidence="2">
    <location>
        <begin position="605"/>
        <end position="633"/>
    </location>
</feature>
<feature type="region of interest" description="Disordered" evidence="1">
    <location>
        <begin position="1292"/>
        <end position="1369"/>
    </location>
</feature>
<keyword evidence="4" id="KW-1185">Reference proteome</keyword>
<feature type="domain" description="C2H2-type" evidence="2">
    <location>
        <begin position="267"/>
        <end position="292"/>
    </location>
</feature>
<dbReference type="InterPro" id="IPR013087">
    <property type="entry name" value="Znf_C2H2_type"/>
</dbReference>
<evidence type="ECO:0000313" key="3">
    <source>
        <dbReference type="EnsemblMetazoa" id="XP_022648004"/>
    </source>
</evidence>
<feature type="region of interest" description="Disordered" evidence="1">
    <location>
        <begin position="978"/>
        <end position="998"/>
    </location>
</feature>